<feature type="region of interest" description="Disordered" evidence="1">
    <location>
        <begin position="584"/>
        <end position="606"/>
    </location>
</feature>
<dbReference type="Proteomes" id="UP000232323">
    <property type="component" value="Unassembled WGS sequence"/>
</dbReference>
<sequence length="699" mass="74688">MQEVCKRKSVAQEESSRLHIYSKEAKMMMMKGKESNNHNPSHPTTAQGQVDNSCQTLNPHRGDTLQQYLAEPSTPLQLPTQNSSVSGSGNTRRQGSYDTFSLSGSVASRRSASTARASNGALGEGVKLSQGRGLGSNEQSGQSSIFDLSTASIMSQRHRCILNTVRDNKQDPKRKPRSGLPNLQPAHSSPPLIPTGTAFKPAGTAFKPAGAAFKSSIGAFKNASCQSQHSNLGSSGSNLSQSRAPALSFLRRAFSSGSFLHLPNPELLVHHQKFSRHNIVIPHSMSSATLASSMVMAGVKEATGLLTNNRGEAECDNGQAGSAHHLDISQPHVVGLESSTSVQPPPTSLTTASVSVTAALNRASSLNMCGSGGQLSYCSRRQSLCGSVRGEGRYSSSCSRLAAASFGRMHGHMLTADFVKQQQQQQQHGTEMHEVARSGTVHIIGTAGASIKVSQQQPGPCSTEDRGGRTPGEEEASNIAETEKRTSDALRENEAVIQRFVNAYLKVSRSQYAVSRLADAVDMDTKAVLSGDVVWASSHIVQDLIHDHAVLRTQQDKKKYKGKPAIIQRLNQGMEQFMKLAGQHIKGSPGSRSRTDDCTTTQNPNSTALKDEVTSKIHASVEIWTECQVPGGGVMVLKEGNTTTVPIALIRRDEGSGGSTLINATTAGLLPALQHMMKKLLLKGTARHRNAAAEYKTGE</sequence>
<feature type="region of interest" description="Disordered" evidence="1">
    <location>
        <begin position="164"/>
        <end position="200"/>
    </location>
</feature>
<feature type="compositionally biased region" description="Polar residues" evidence="1">
    <location>
        <begin position="37"/>
        <end position="58"/>
    </location>
</feature>
<proteinExistence type="predicted"/>
<feature type="region of interest" description="Disordered" evidence="1">
    <location>
        <begin position="74"/>
        <end position="143"/>
    </location>
</feature>
<reference evidence="2 3" key="1">
    <citation type="submission" date="2017-08" db="EMBL/GenBank/DDBJ databases">
        <title>Acidophilic green algal genome provides insights into adaptation to an acidic environment.</title>
        <authorList>
            <person name="Hirooka S."/>
            <person name="Hirose Y."/>
            <person name="Kanesaki Y."/>
            <person name="Higuchi S."/>
            <person name="Fujiwara T."/>
            <person name="Onuma R."/>
            <person name="Era A."/>
            <person name="Ohbayashi R."/>
            <person name="Uzuka A."/>
            <person name="Nozaki H."/>
            <person name="Yoshikawa H."/>
            <person name="Miyagishima S.Y."/>
        </authorList>
    </citation>
    <scope>NUCLEOTIDE SEQUENCE [LARGE SCALE GENOMIC DNA]</scope>
    <source>
        <strain evidence="2 3">NIES-2499</strain>
    </source>
</reference>
<dbReference type="OrthoDB" id="552137at2759"/>
<feature type="region of interest" description="Disordered" evidence="1">
    <location>
        <begin position="29"/>
        <end position="60"/>
    </location>
</feature>
<comment type="caution">
    <text evidence="2">The sequence shown here is derived from an EMBL/GenBank/DDBJ whole genome shotgun (WGS) entry which is preliminary data.</text>
</comment>
<evidence type="ECO:0000313" key="3">
    <source>
        <dbReference type="Proteomes" id="UP000232323"/>
    </source>
</evidence>
<keyword evidence="3" id="KW-1185">Reference proteome</keyword>
<evidence type="ECO:0000313" key="2">
    <source>
        <dbReference type="EMBL" id="GAX79258.1"/>
    </source>
</evidence>
<protein>
    <submittedName>
        <fullName evidence="2">Uncharacterized protein</fullName>
    </submittedName>
</protein>
<name>A0A250X849_9CHLO</name>
<accession>A0A250X849</accession>
<feature type="compositionally biased region" description="Basic and acidic residues" evidence="1">
    <location>
        <begin position="463"/>
        <end position="472"/>
    </location>
</feature>
<dbReference type="EMBL" id="BEGY01000040">
    <property type="protein sequence ID" value="GAX79258.1"/>
    <property type="molecule type" value="Genomic_DNA"/>
</dbReference>
<organism evidence="2 3">
    <name type="scientific">Chlamydomonas eustigma</name>
    <dbReference type="NCBI Taxonomy" id="1157962"/>
    <lineage>
        <taxon>Eukaryota</taxon>
        <taxon>Viridiplantae</taxon>
        <taxon>Chlorophyta</taxon>
        <taxon>core chlorophytes</taxon>
        <taxon>Chlorophyceae</taxon>
        <taxon>CS clade</taxon>
        <taxon>Chlamydomonadales</taxon>
        <taxon>Chlamydomonadaceae</taxon>
        <taxon>Chlamydomonas</taxon>
    </lineage>
</organism>
<gene>
    <name evidence="2" type="ORF">CEUSTIGMA_g6698.t1</name>
</gene>
<feature type="region of interest" description="Disordered" evidence="1">
    <location>
        <begin position="451"/>
        <end position="487"/>
    </location>
</feature>
<feature type="compositionally biased region" description="Polar residues" evidence="1">
    <location>
        <begin position="74"/>
        <end position="100"/>
    </location>
</feature>
<feature type="compositionally biased region" description="Low complexity" evidence="1">
    <location>
        <begin position="101"/>
        <end position="118"/>
    </location>
</feature>
<dbReference type="AlphaFoldDB" id="A0A250X849"/>
<evidence type="ECO:0000256" key="1">
    <source>
        <dbReference type="SAM" id="MobiDB-lite"/>
    </source>
</evidence>